<organism evidence="1 2">
    <name type="scientific">Caerostris darwini</name>
    <dbReference type="NCBI Taxonomy" id="1538125"/>
    <lineage>
        <taxon>Eukaryota</taxon>
        <taxon>Metazoa</taxon>
        <taxon>Ecdysozoa</taxon>
        <taxon>Arthropoda</taxon>
        <taxon>Chelicerata</taxon>
        <taxon>Arachnida</taxon>
        <taxon>Araneae</taxon>
        <taxon>Araneomorphae</taxon>
        <taxon>Entelegynae</taxon>
        <taxon>Araneoidea</taxon>
        <taxon>Araneidae</taxon>
        <taxon>Caerostris</taxon>
    </lineage>
</organism>
<sequence>MVIRNCEFCNAYVADFEVHTCKIFGNQHHQSSATLPRSSSGNIPEDIDLRTEQIHYEKRIPSITQAHSSCQHSIHHNIRQKTECEETAAAEVSSQYGIANQNPHNPEISDFLFPGMPRGEENQTKSAYLLQPSEENSAIMDQNTQFCETWNPNPDVNAPLPAAEPCFLPGFQQTFGRRHTAMNQLTPNASSQMQCSEYIISMKSRLILYPIVMKATMHRPISYLSMMKCLHEYQFWMFRIHNIIP</sequence>
<dbReference type="EMBL" id="BPLQ01000288">
    <property type="protein sequence ID" value="GIX69645.1"/>
    <property type="molecule type" value="Genomic_DNA"/>
</dbReference>
<keyword evidence="2" id="KW-1185">Reference proteome</keyword>
<dbReference type="Proteomes" id="UP001054837">
    <property type="component" value="Unassembled WGS sequence"/>
</dbReference>
<proteinExistence type="predicted"/>
<reference evidence="1 2" key="1">
    <citation type="submission" date="2021-06" db="EMBL/GenBank/DDBJ databases">
        <title>Caerostris darwini draft genome.</title>
        <authorList>
            <person name="Kono N."/>
            <person name="Arakawa K."/>
        </authorList>
    </citation>
    <scope>NUCLEOTIDE SEQUENCE [LARGE SCALE GENOMIC DNA]</scope>
</reference>
<protein>
    <submittedName>
        <fullName evidence="1">Uncharacterized protein</fullName>
    </submittedName>
</protein>
<evidence type="ECO:0000313" key="1">
    <source>
        <dbReference type="EMBL" id="GIX69645.1"/>
    </source>
</evidence>
<gene>
    <name evidence="1" type="ORF">CDAR_283701</name>
</gene>
<accession>A0AAV4MCT4</accession>
<name>A0AAV4MCT4_9ARAC</name>
<dbReference type="AlphaFoldDB" id="A0AAV4MCT4"/>
<comment type="caution">
    <text evidence="1">The sequence shown here is derived from an EMBL/GenBank/DDBJ whole genome shotgun (WGS) entry which is preliminary data.</text>
</comment>
<evidence type="ECO:0000313" key="2">
    <source>
        <dbReference type="Proteomes" id="UP001054837"/>
    </source>
</evidence>